<proteinExistence type="predicted"/>
<gene>
    <name evidence="2" type="primary">pglI</name>
    <name evidence="2" type="ORF">CLTHE_19910</name>
</gene>
<dbReference type="GO" id="GO:0016757">
    <property type="term" value="F:glycosyltransferase activity"/>
    <property type="evidence" value="ECO:0007669"/>
    <property type="project" value="UniProtKB-KW"/>
</dbReference>
<evidence type="ECO:0000259" key="1">
    <source>
        <dbReference type="Pfam" id="PF00535"/>
    </source>
</evidence>
<organism evidence="2 3">
    <name type="scientific">Clostridium thermobutyricum DSM 4928</name>
    <dbReference type="NCBI Taxonomy" id="1121339"/>
    <lineage>
        <taxon>Bacteria</taxon>
        <taxon>Bacillati</taxon>
        <taxon>Bacillota</taxon>
        <taxon>Clostridia</taxon>
        <taxon>Eubacteriales</taxon>
        <taxon>Clostridiaceae</taxon>
        <taxon>Clostridium</taxon>
    </lineage>
</organism>
<reference evidence="2 3" key="1">
    <citation type="submission" date="2016-02" db="EMBL/GenBank/DDBJ databases">
        <title>Genome sequence of Clostridium thermobutyricum DSM 4928.</title>
        <authorList>
            <person name="Poehlein A."/>
            <person name="Daniel R."/>
        </authorList>
    </citation>
    <scope>NUCLEOTIDE SEQUENCE [LARGE SCALE GENOMIC DNA]</scope>
    <source>
        <strain evidence="2 3">DSM 4928</strain>
    </source>
</reference>
<accession>A0A1V4SVV5</accession>
<name>A0A1V4SVV5_9CLOT</name>
<feature type="domain" description="Glycosyltransferase 2-like" evidence="1">
    <location>
        <begin position="6"/>
        <end position="114"/>
    </location>
</feature>
<dbReference type="EC" id="2.4.1.293" evidence="2"/>
<dbReference type="Pfam" id="PF00535">
    <property type="entry name" value="Glycos_transf_2"/>
    <property type="match status" value="1"/>
</dbReference>
<evidence type="ECO:0000313" key="3">
    <source>
        <dbReference type="Proteomes" id="UP000191448"/>
    </source>
</evidence>
<protein>
    <submittedName>
        <fullName evidence="2">GalNAc(5)-diNAcBac-PP-undecaprenol beta-1,3-glucosyltransferase</fullName>
        <ecNumber evidence="2">2.4.1.293</ecNumber>
    </submittedName>
</protein>
<comment type="caution">
    <text evidence="2">The sequence shown here is derived from an EMBL/GenBank/DDBJ whole genome shotgun (WGS) entry which is preliminary data.</text>
</comment>
<keyword evidence="2" id="KW-0328">Glycosyltransferase</keyword>
<dbReference type="RefSeq" id="WP_080023184.1">
    <property type="nucleotide sequence ID" value="NZ_LTAY01000048.1"/>
</dbReference>
<dbReference type="Proteomes" id="UP000191448">
    <property type="component" value="Unassembled WGS sequence"/>
</dbReference>
<sequence>MTKFCTVFTPTYNRGEDLISLYNSLKAQDLKDFEWIVVDDGSEDNTRKIIENLSIKENSFEIKYIWQKNGGKHRAINNGINYSNGKLFFIVDSDDTLESNAISKIKKYVNSLPNVKDFAGVSGLRKNKDGQIIGNILSKEYIDCTNIERAKYNLIGDKAEVYFTEILKKYKFPEFEGENFLTECIVWNKIAADGYKIRWFNEPIYICDYRDNGLSKTLNNLKLKNPKGYLLNIKSDIELLDIKGIKKLAYIYSYYETVKSIYTKSKIIEDLEITYLSLYLAIIAKKTNKFLRIKL</sequence>
<dbReference type="CDD" id="cd00761">
    <property type="entry name" value="Glyco_tranf_GTA_type"/>
    <property type="match status" value="1"/>
</dbReference>
<dbReference type="EMBL" id="LTAY01000048">
    <property type="protein sequence ID" value="OPX47428.1"/>
    <property type="molecule type" value="Genomic_DNA"/>
</dbReference>
<evidence type="ECO:0000313" key="2">
    <source>
        <dbReference type="EMBL" id="OPX47428.1"/>
    </source>
</evidence>
<dbReference type="AlphaFoldDB" id="A0A1V4SVV5"/>
<dbReference type="PANTHER" id="PTHR22916">
    <property type="entry name" value="GLYCOSYLTRANSFERASE"/>
    <property type="match status" value="1"/>
</dbReference>
<dbReference type="SUPFAM" id="SSF53448">
    <property type="entry name" value="Nucleotide-diphospho-sugar transferases"/>
    <property type="match status" value="1"/>
</dbReference>
<dbReference type="Gene3D" id="3.90.550.10">
    <property type="entry name" value="Spore Coat Polysaccharide Biosynthesis Protein SpsA, Chain A"/>
    <property type="match status" value="1"/>
</dbReference>
<dbReference type="InterPro" id="IPR001173">
    <property type="entry name" value="Glyco_trans_2-like"/>
</dbReference>
<dbReference type="InterPro" id="IPR029044">
    <property type="entry name" value="Nucleotide-diphossugar_trans"/>
</dbReference>
<keyword evidence="2" id="KW-0808">Transferase</keyword>
<dbReference type="OrthoDB" id="9810303at2"/>